<dbReference type="GO" id="GO:0000981">
    <property type="term" value="F:DNA-binding transcription factor activity, RNA polymerase II-specific"/>
    <property type="evidence" value="ECO:0007669"/>
    <property type="project" value="InterPro"/>
</dbReference>
<evidence type="ECO:0000256" key="3">
    <source>
        <dbReference type="ARBA" id="ARBA00022833"/>
    </source>
</evidence>
<feature type="compositionally biased region" description="Polar residues" evidence="8">
    <location>
        <begin position="104"/>
        <end position="120"/>
    </location>
</feature>
<evidence type="ECO:0000256" key="1">
    <source>
        <dbReference type="ARBA" id="ARBA00004123"/>
    </source>
</evidence>
<evidence type="ECO:0000256" key="7">
    <source>
        <dbReference type="ARBA" id="ARBA00023242"/>
    </source>
</evidence>
<dbReference type="Pfam" id="PF00172">
    <property type="entry name" value="Zn_clus"/>
    <property type="match status" value="1"/>
</dbReference>
<evidence type="ECO:0000313" key="10">
    <source>
        <dbReference type="EMBL" id="RSL82099.1"/>
    </source>
</evidence>
<keyword evidence="4" id="KW-0805">Transcription regulation</keyword>
<keyword evidence="7" id="KW-0539">Nucleus</keyword>
<keyword evidence="3" id="KW-0862">Zinc</keyword>
<dbReference type="STRING" id="1325735.A0A428RX36"/>
<evidence type="ECO:0000259" key="9">
    <source>
        <dbReference type="PROSITE" id="PS50048"/>
    </source>
</evidence>
<dbReference type="PANTHER" id="PTHR31313">
    <property type="entry name" value="TY1 ENHANCER ACTIVATOR"/>
    <property type="match status" value="1"/>
</dbReference>
<dbReference type="Proteomes" id="UP000287144">
    <property type="component" value="Unassembled WGS sequence"/>
</dbReference>
<dbReference type="CDD" id="cd00067">
    <property type="entry name" value="GAL4"/>
    <property type="match status" value="1"/>
</dbReference>
<evidence type="ECO:0000256" key="8">
    <source>
        <dbReference type="SAM" id="MobiDB-lite"/>
    </source>
</evidence>
<dbReference type="InterPro" id="IPR036864">
    <property type="entry name" value="Zn2-C6_fun-type_DNA-bd_sf"/>
</dbReference>
<feature type="region of interest" description="Disordered" evidence="8">
    <location>
        <begin position="1"/>
        <end position="28"/>
    </location>
</feature>
<protein>
    <recommendedName>
        <fullName evidence="9">Zn(2)-C6 fungal-type domain-containing protein</fullName>
    </recommendedName>
</protein>
<keyword evidence="6" id="KW-0804">Transcription</keyword>
<dbReference type="CDD" id="cd12148">
    <property type="entry name" value="fungal_TF_MHR"/>
    <property type="match status" value="1"/>
</dbReference>
<dbReference type="Gene3D" id="4.10.240.10">
    <property type="entry name" value="Zn(2)-C6 fungal-type DNA-binding domain"/>
    <property type="match status" value="1"/>
</dbReference>
<feature type="region of interest" description="Disordered" evidence="8">
    <location>
        <begin position="299"/>
        <end position="318"/>
    </location>
</feature>
<comment type="caution">
    <text evidence="10">The sequence shown here is derived from an EMBL/GenBank/DDBJ whole genome shotgun (WGS) entry which is preliminary data.</text>
</comment>
<accession>A0A428RX36</accession>
<evidence type="ECO:0000256" key="6">
    <source>
        <dbReference type="ARBA" id="ARBA00023163"/>
    </source>
</evidence>
<reference evidence="10 11" key="1">
    <citation type="submission" date="2017-06" db="EMBL/GenBank/DDBJ databases">
        <title>Comparative genomic analysis of Ambrosia Fusariam Clade fungi.</title>
        <authorList>
            <person name="Stajich J.E."/>
            <person name="Carrillo J."/>
            <person name="Kijimoto T."/>
            <person name="Eskalen A."/>
            <person name="O'Donnell K."/>
            <person name="Kasson M."/>
        </authorList>
    </citation>
    <scope>NUCLEOTIDE SEQUENCE [LARGE SCALE GENOMIC DNA]</scope>
    <source>
        <strain evidence="10 11">NRRL62579</strain>
    </source>
</reference>
<proteinExistence type="predicted"/>
<evidence type="ECO:0000256" key="4">
    <source>
        <dbReference type="ARBA" id="ARBA00023015"/>
    </source>
</evidence>
<feature type="compositionally biased region" description="Low complexity" evidence="8">
    <location>
        <begin position="121"/>
        <end position="140"/>
    </location>
</feature>
<keyword evidence="5" id="KW-0238">DNA-binding</keyword>
<dbReference type="GO" id="GO:0003677">
    <property type="term" value="F:DNA binding"/>
    <property type="evidence" value="ECO:0007669"/>
    <property type="project" value="UniProtKB-KW"/>
</dbReference>
<evidence type="ECO:0000256" key="5">
    <source>
        <dbReference type="ARBA" id="ARBA00023125"/>
    </source>
</evidence>
<dbReference type="EMBL" id="NKCK01000431">
    <property type="protein sequence ID" value="RSL82099.1"/>
    <property type="molecule type" value="Genomic_DNA"/>
</dbReference>
<keyword evidence="2" id="KW-0479">Metal-binding</keyword>
<evidence type="ECO:0000256" key="2">
    <source>
        <dbReference type="ARBA" id="ARBA00022723"/>
    </source>
</evidence>
<dbReference type="GO" id="GO:0005634">
    <property type="term" value="C:nucleus"/>
    <property type="evidence" value="ECO:0007669"/>
    <property type="project" value="UniProtKB-SubCell"/>
</dbReference>
<comment type="subcellular location">
    <subcellularLocation>
        <location evidence="1">Nucleus</location>
    </subcellularLocation>
</comment>
<feature type="domain" description="Zn(2)-C6 fungal-type" evidence="9">
    <location>
        <begin position="36"/>
        <end position="66"/>
    </location>
</feature>
<dbReference type="GO" id="GO:0008270">
    <property type="term" value="F:zinc ion binding"/>
    <property type="evidence" value="ECO:0007669"/>
    <property type="project" value="InterPro"/>
</dbReference>
<gene>
    <name evidence="10" type="ORF">CEP52_017045</name>
</gene>
<dbReference type="SMART" id="SM00066">
    <property type="entry name" value="GAL4"/>
    <property type="match status" value="1"/>
</dbReference>
<dbReference type="PANTHER" id="PTHR31313:SF81">
    <property type="entry name" value="TY1 ENHANCER ACTIVATOR"/>
    <property type="match status" value="1"/>
</dbReference>
<dbReference type="InterPro" id="IPR001138">
    <property type="entry name" value="Zn2Cys6_DnaBD"/>
</dbReference>
<organism evidence="10 11">
    <name type="scientific">Fusarium oligoseptatum</name>
    <dbReference type="NCBI Taxonomy" id="2604345"/>
    <lineage>
        <taxon>Eukaryota</taxon>
        <taxon>Fungi</taxon>
        <taxon>Dikarya</taxon>
        <taxon>Ascomycota</taxon>
        <taxon>Pezizomycotina</taxon>
        <taxon>Sordariomycetes</taxon>
        <taxon>Hypocreomycetidae</taxon>
        <taxon>Hypocreales</taxon>
        <taxon>Nectriaceae</taxon>
        <taxon>Fusarium</taxon>
        <taxon>Fusarium solani species complex</taxon>
    </lineage>
</organism>
<feature type="compositionally biased region" description="Pro residues" evidence="8">
    <location>
        <begin position="1"/>
        <end position="10"/>
    </location>
</feature>
<dbReference type="PROSITE" id="PS50048">
    <property type="entry name" value="ZN2_CY6_FUNGAL_2"/>
    <property type="match status" value="1"/>
</dbReference>
<name>A0A428RX36_9HYPO</name>
<dbReference type="AlphaFoldDB" id="A0A428RX36"/>
<dbReference type="InterPro" id="IPR051615">
    <property type="entry name" value="Transcr_Regulatory_Elem"/>
</dbReference>
<feature type="region of interest" description="Disordered" evidence="8">
    <location>
        <begin position="97"/>
        <end position="140"/>
    </location>
</feature>
<dbReference type="SUPFAM" id="SSF57701">
    <property type="entry name" value="Zn2/Cys6 DNA-binding domain"/>
    <property type="match status" value="1"/>
</dbReference>
<evidence type="ECO:0000313" key="11">
    <source>
        <dbReference type="Proteomes" id="UP000287144"/>
    </source>
</evidence>
<keyword evidence="11" id="KW-1185">Reference proteome</keyword>
<sequence length="318" mass="34206">MPSNPSPSPAPDVEMSASSASGPRQAGRGARRYGFACARCKSRKIKCSGDQPVCKSCQKNGEDCVWPSQDSSELRLRHANARIRWLEASLLRSRSPQIDLPEDTQPTRVSPRQSTCAAVNTDTSPAVSTTTPSTQSTATDVAYPSSATEIWFQVGIGEDGGVVYNGPTSRFHAGALEESSMAPTSEANNASILSVSEPKRAAQVETLRSQWSLMDSAWLPLIQAKPLMNGTGVETKVGMALLEIYWTWLHPLHNCVYRPCLIMDLALGGQYCSDFLLVCIFALAARHLTEQDPSCPDIGKGEEFVKTSEGAPPTGNGS</sequence>
<dbReference type="PROSITE" id="PS00463">
    <property type="entry name" value="ZN2_CY6_FUNGAL_1"/>
    <property type="match status" value="1"/>
</dbReference>